<dbReference type="OrthoDB" id="2269034at2759"/>
<dbReference type="EMBL" id="JACAZH010000019">
    <property type="protein sequence ID" value="KAF7346086.1"/>
    <property type="molecule type" value="Genomic_DNA"/>
</dbReference>
<dbReference type="Proteomes" id="UP000623467">
    <property type="component" value="Unassembled WGS sequence"/>
</dbReference>
<dbReference type="Gene3D" id="3.80.10.10">
    <property type="entry name" value="Ribonuclease Inhibitor"/>
    <property type="match status" value="1"/>
</dbReference>
<dbReference type="SUPFAM" id="SSF52047">
    <property type="entry name" value="RNI-like"/>
    <property type="match status" value="1"/>
</dbReference>
<gene>
    <name evidence="1" type="ORF">MSAN_01834700</name>
</gene>
<proteinExistence type="predicted"/>
<accession>A0A8H6XTF1</accession>
<evidence type="ECO:0000313" key="2">
    <source>
        <dbReference type="Proteomes" id="UP000623467"/>
    </source>
</evidence>
<dbReference type="AlphaFoldDB" id="A0A8H6XTF1"/>
<comment type="caution">
    <text evidence="1">The sequence shown here is derived from an EMBL/GenBank/DDBJ whole genome shotgun (WGS) entry which is preliminary data.</text>
</comment>
<dbReference type="InterPro" id="IPR032675">
    <property type="entry name" value="LRR_dom_sf"/>
</dbReference>
<name>A0A8H6XTF1_9AGAR</name>
<evidence type="ECO:0000313" key="1">
    <source>
        <dbReference type="EMBL" id="KAF7346086.1"/>
    </source>
</evidence>
<organism evidence="1 2">
    <name type="scientific">Mycena sanguinolenta</name>
    <dbReference type="NCBI Taxonomy" id="230812"/>
    <lineage>
        <taxon>Eukaryota</taxon>
        <taxon>Fungi</taxon>
        <taxon>Dikarya</taxon>
        <taxon>Basidiomycota</taxon>
        <taxon>Agaricomycotina</taxon>
        <taxon>Agaricomycetes</taxon>
        <taxon>Agaricomycetidae</taxon>
        <taxon>Agaricales</taxon>
        <taxon>Marasmiineae</taxon>
        <taxon>Mycenaceae</taxon>
        <taxon>Mycena</taxon>
    </lineage>
</organism>
<keyword evidence="2" id="KW-1185">Reference proteome</keyword>
<sequence length="247" mass="28138">MEFQMDSAHSHDRAQEWLRRAKASDGCEIIWFDEETENDTWSIPIFQTLLGHAHKLKFLELSTIPLDYIRELDRLSSSCTFPSLQKLAIGIKEEGLDDWERESMDDMPCVQLFANAPCLRELSLIGNTPPVFLGCLPWHQFTKYTGTGVYHEDCIDALRLGSNLVECALAAGGIDTDFVEILIHSSLKSLTLFENGWHLSADIFQFLTLPALETLRILDSKYEWFSDLEFVEFLRRSSPPSANSLSD</sequence>
<reference evidence="1" key="1">
    <citation type="submission" date="2020-05" db="EMBL/GenBank/DDBJ databases">
        <title>Mycena genomes resolve the evolution of fungal bioluminescence.</title>
        <authorList>
            <person name="Tsai I.J."/>
        </authorList>
    </citation>
    <scope>NUCLEOTIDE SEQUENCE</scope>
    <source>
        <strain evidence="1">160909Yilan</strain>
    </source>
</reference>
<protein>
    <submittedName>
        <fullName evidence="1">F-box domain-containing protein</fullName>
    </submittedName>
</protein>